<dbReference type="SUPFAM" id="SSF52540">
    <property type="entry name" value="P-loop containing nucleoside triphosphate hydrolases"/>
    <property type="match status" value="1"/>
</dbReference>
<feature type="domain" description="Bms1-type G" evidence="12">
    <location>
        <begin position="85"/>
        <end position="249"/>
    </location>
</feature>
<feature type="region of interest" description="Disordered" evidence="11">
    <location>
        <begin position="1"/>
        <end position="42"/>
    </location>
</feature>
<dbReference type="InterPro" id="IPR003593">
    <property type="entry name" value="AAA+_ATPase"/>
</dbReference>
<dbReference type="AlphaFoldDB" id="A0A0N0DZG4"/>
<keyword evidence="7" id="KW-0342">GTP-binding</keyword>
<dbReference type="FunFam" id="3.40.50.300:FF:000105">
    <property type="entry name" value="BMS1 ribosome biogenesis factor"/>
    <property type="match status" value="1"/>
</dbReference>
<dbReference type="VEuPathDB" id="TriTrypDB:LpyrH10_02_5870"/>
<dbReference type="InterPro" id="IPR012948">
    <property type="entry name" value="AARP2CN"/>
</dbReference>
<dbReference type="PROSITE" id="PS51714">
    <property type="entry name" value="G_BMS1"/>
    <property type="match status" value="1"/>
</dbReference>
<evidence type="ECO:0000256" key="5">
    <source>
        <dbReference type="ARBA" id="ARBA00022801"/>
    </source>
</evidence>
<dbReference type="OrthoDB" id="10260897at2759"/>
<keyword evidence="4" id="KW-0547">Nucleotide-binding</keyword>
<dbReference type="InterPro" id="IPR030387">
    <property type="entry name" value="G_Bms1/Tsr1_dom"/>
</dbReference>
<dbReference type="GO" id="GO:0003924">
    <property type="term" value="F:GTPase activity"/>
    <property type="evidence" value="ECO:0007669"/>
    <property type="project" value="TreeGrafter"/>
</dbReference>
<evidence type="ECO:0000256" key="2">
    <source>
        <dbReference type="ARBA" id="ARBA00022517"/>
    </source>
</evidence>
<keyword evidence="14" id="KW-1185">Reference proteome</keyword>
<evidence type="ECO:0000256" key="11">
    <source>
        <dbReference type="SAM" id="MobiDB-lite"/>
    </source>
</evidence>
<dbReference type="CDD" id="cd01882">
    <property type="entry name" value="BMS1"/>
    <property type="match status" value="1"/>
</dbReference>
<feature type="region of interest" description="Disordered" evidence="11">
    <location>
        <begin position="416"/>
        <end position="448"/>
    </location>
</feature>
<feature type="compositionally biased region" description="Acidic residues" evidence="11">
    <location>
        <begin position="593"/>
        <end position="612"/>
    </location>
</feature>
<accession>A0A0N0DZG4</accession>
<dbReference type="EMBL" id="LGTL01000002">
    <property type="protein sequence ID" value="KPA85268.1"/>
    <property type="molecule type" value="Genomic_DNA"/>
</dbReference>
<dbReference type="Pfam" id="PF08142">
    <property type="entry name" value="AARP2CN"/>
    <property type="match status" value="1"/>
</dbReference>
<dbReference type="Gene3D" id="3.40.50.300">
    <property type="entry name" value="P-loop containing nucleotide triphosphate hydrolases"/>
    <property type="match status" value="1"/>
</dbReference>
<evidence type="ECO:0000256" key="3">
    <source>
        <dbReference type="ARBA" id="ARBA00022553"/>
    </source>
</evidence>
<name>A0A0N0DZG4_LEPPY</name>
<reference evidence="13 14" key="1">
    <citation type="submission" date="2015-07" db="EMBL/GenBank/DDBJ databases">
        <title>High-quality genome of monoxenous trypanosomatid Leptomonas pyrrhocoris.</title>
        <authorList>
            <person name="Flegontov P."/>
            <person name="Butenko A."/>
            <person name="Firsov S."/>
            <person name="Vlcek C."/>
            <person name="Logacheva M.D."/>
            <person name="Field M."/>
            <person name="Filatov D."/>
            <person name="Flegontova O."/>
            <person name="Gerasimov E."/>
            <person name="Jackson A.P."/>
            <person name="Kelly S."/>
            <person name="Opperdoes F."/>
            <person name="O'Reilly A."/>
            <person name="Votypka J."/>
            <person name="Yurchenko V."/>
            <person name="Lukes J."/>
        </authorList>
    </citation>
    <scope>NUCLEOTIDE SEQUENCE [LARGE SCALE GENOMIC DNA]</scope>
    <source>
        <strain evidence="13">H10</strain>
    </source>
</reference>
<feature type="region of interest" description="Disordered" evidence="11">
    <location>
        <begin position="542"/>
        <end position="703"/>
    </location>
</feature>
<dbReference type="SMART" id="SM00382">
    <property type="entry name" value="AAA"/>
    <property type="match status" value="1"/>
</dbReference>
<dbReference type="GO" id="GO:0030686">
    <property type="term" value="C:90S preribosome"/>
    <property type="evidence" value="ECO:0007669"/>
    <property type="project" value="TreeGrafter"/>
</dbReference>
<feature type="region of interest" description="Disordered" evidence="11">
    <location>
        <begin position="458"/>
        <end position="477"/>
    </location>
</feature>
<organism evidence="13 14">
    <name type="scientific">Leptomonas pyrrhocoris</name>
    <name type="common">Firebug parasite</name>
    <dbReference type="NCBI Taxonomy" id="157538"/>
    <lineage>
        <taxon>Eukaryota</taxon>
        <taxon>Discoba</taxon>
        <taxon>Euglenozoa</taxon>
        <taxon>Kinetoplastea</taxon>
        <taxon>Metakinetoplastina</taxon>
        <taxon>Trypanosomatida</taxon>
        <taxon>Trypanosomatidae</taxon>
        <taxon>Leishmaniinae</taxon>
        <taxon>Leptomonas</taxon>
    </lineage>
</organism>
<dbReference type="SMART" id="SM00785">
    <property type="entry name" value="AARP2CN"/>
    <property type="match status" value="1"/>
</dbReference>
<evidence type="ECO:0000256" key="6">
    <source>
        <dbReference type="ARBA" id="ARBA00022840"/>
    </source>
</evidence>
<evidence type="ECO:0000256" key="9">
    <source>
        <dbReference type="ARBA" id="ARBA00049117"/>
    </source>
</evidence>
<keyword evidence="5" id="KW-0378">Hydrolase</keyword>
<dbReference type="GO" id="GO:0034511">
    <property type="term" value="F:U3 snoRNA binding"/>
    <property type="evidence" value="ECO:0007669"/>
    <property type="project" value="TreeGrafter"/>
</dbReference>
<dbReference type="InterPro" id="IPR027417">
    <property type="entry name" value="P-loop_NTPase"/>
</dbReference>
<feature type="compositionally biased region" description="Acidic residues" evidence="11">
    <location>
        <begin position="545"/>
        <end position="554"/>
    </location>
</feature>
<feature type="compositionally biased region" description="Acidic residues" evidence="11">
    <location>
        <begin position="681"/>
        <end position="692"/>
    </location>
</feature>
<comment type="catalytic activity">
    <reaction evidence="9">
        <text>GTP + H2O = GDP + phosphate + H(+)</text>
        <dbReference type="Rhea" id="RHEA:19669"/>
        <dbReference type="ChEBI" id="CHEBI:15377"/>
        <dbReference type="ChEBI" id="CHEBI:15378"/>
        <dbReference type="ChEBI" id="CHEBI:37565"/>
        <dbReference type="ChEBI" id="CHEBI:43474"/>
        <dbReference type="ChEBI" id="CHEBI:58189"/>
    </reaction>
    <physiologicalReaction direction="left-to-right" evidence="9">
        <dbReference type="Rhea" id="RHEA:19670"/>
    </physiologicalReaction>
</comment>
<evidence type="ECO:0000256" key="4">
    <source>
        <dbReference type="ARBA" id="ARBA00022741"/>
    </source>
</evidence>
<dbReference type="Proteomes" id="UP000037923">
    <property type="component" value="Unassembled WGS sequence"/>
</dbReference>
<evidence type="ECO:0000313" key="13">
    <source>
        <dbReference type="EMBL" id="KPA85268.1"/>
    </source>
</evidence>
<keyword evidence="3" id="KW-0597">Phosphoprotein</keyword>
<dbReference type="GO" id="GO:0005524">
    <property type="term" value="F:ATP binding"/>
    <property type="evidence" value="ECO:0007669"/>
    <property type="project" value="UniProtKB-KW"/>
</dbReference>
<dbReference type="SMART" id="SM01362">
    <property type="entry name" value="DUF663"/>
    <property type="match status" value="1"/>
</dbReference>
<dbReference type="PANTHER" id="PTHR12858">
    <property type="entry name" value="RIBOSOME BIOGENESIS PROTEIN"/>
    <property type="match status" value="1"/>
</dbReference>
<evidence type="ECO:0000256" key="8">
    <source>
        <dbReference type="ARBA" id="ARBA00023242"/>
    </source>
</evidence>
<feature type="compositionally biased region" description="Basic and acidic residues" evidence="11">
    <location>
        <begin position="568"/>
        <end position="577"/>
    </location>
</feature>
<dbReference type="PANTHER" id="PTHR12858:SF2">
    <property type="entry name" value="RIBOSOME BIOGENESIS PROTEIN BMS1 HOMOLOG"/>
    <property type="match status" value="1"/>
</dbReference>
<evidence type="ECO:0000256" key="7">
    <source>
        <dbReference type="ARBA" id="ARBA00023134"/>
    </source>
</evidence>
<comment type="caution">
    <text evidence="13">The sequence shown here is derived from an EMBL/GenBank/DDBJ whole genome shotgun (WGS) entry which is preliminary data.</text>
</comment>
<dbReference type="OMA" id="KLHVPMV"/>
<dbReference type="GeneID" id="26901908"/>
<keyword evidence="6" id="KW-0067">ATP-binding</keyword>
<feature type="compositionally biased region" description="Acidic residues" evidence="11">
    <location>
        <begin position="417"/>
        <end position="445"/>
    </location>
</feature>
<evidence type="ECO:0000259" key="12">
    <source>
        <dbReference type="PROSITE" id="PS51714"/>
    </source>
</evidence>
<dbReference type="InterPro" id="IPR037875">
    <property type="entry name" value="Bms1_N"/>
</dbReference>
<dbReference type="InterPro" id="IPR039761">
    <property type="entry name" value="Bms1/Tsr1"/>
</dbReference>
<evidence type="ECO:0000313" key="14">
    <source>
        <dbReference type="Proteomes" id="UP000037923"/>
    </source>
</evidence>
<feature type="compositionally biased region" description="Gly residues" evidence="11">
    <location>
        <begin position="640"/>
        <end position="651"/>
    </location>
</feature>
<comment type="subcellular location">
    <subcellularLocation>
        <location evidence="1">Nucleus</location>
        <location evidence="1">Nucleolus</location>
    </subcellularLocation>
</comment>
<keyword evidence="2" id="KW-0690">Ribosome biogenesis</keyword>
<dbReference type="RefSeq" id="XP_015663707.1">
    <property type="nucleotide sequence ID" value="XM_015798187.1"/>
</dbReference>
<keyword evidence="8" id="KW-0539">Nucleus</keyword>
<evidence type="ECO:0000256" key="10">
    <source>
        <dbReference type="ARBA" id="ARBA00061391"/>
    </source>
</evidence>
<dbReference type="GO" id="GO:0000462">
    <property type="term" value="P:maturation of SSU-rRNA from tricistronic rRNA transcript (SSU-rRNA, 5.8S rRNA, LSU-rRNA)"/>
    <property type="evidence" value="ECO:0007669"/>
    <property type="project" value="TreeGrafter"/>
</dbReference>
<gene>
    <name evidence="13" type="ORF">ABB37_01613</name>
</gene>
<feature type="region of interest" description="Disordered" evidence="11">
    <location>
        <begin position="1220"/>
        <end position="1242"/>
    </location>
</feature>
<proteinExistence type="inferred from homology"/>
<dbReference type="Pfam" id="PF04950">
    <property type="entry name" value="RIBIOP_C"/>
    <property type="match status" value="1"/>
</dbReference>
<dbReference type="GO" id="GO:0005654">
    <property type="term" value="C:nucleoplasm"/>
    <property type="evidence" value="ECO:0007669"/>
    <property type="project" value="UniProtKB-ARBA"/>
</dbReference>
<evidence type="ECO:0000256" key="1">
    <source>
        <dbReference type="ARBA" id="ARBA00004604"/>
    </source>
</evidence>
<protein>
    <recommendedName>
        <fullName evidence="12">Bms1-type G domain-containing protein</fullName>
    </recommendedName>
</protein>
<dbReference type="GO" id="GO:0000479">
    <property type="term" value="P:endonucleolytic cleavage of tricistronic rRNA transcript (SSU-rRNA, 5.8S rRNA, LSU-rRNA)"/>
    <property type="evidence" value="ECO:0007669"/>
    <property type="project" value="TreeGrafter"/>
</dbReference>
<dbReference type="GO" id="GO:0005525">
    <property type="term" value="F:GTP binding"/>
    <property type="evidence" value="ECO:0007669"/>
    <property type="project" value="UniProtKB-KW"/>
</dbReference>
<sequence length="1271" mass="140478">MDEPQKNKTHKNKTVGNKAAKKDAVRKKRSGIDLEPNRGSNVKAFQGVSAGSHKAQKFFRSIEKKETALHVPTMDKTLRHIVAEPPLLVAVVGPPGVGKTTLIRSMVKFYANRNLTTVRGPITVIAGRSRRITFMECPNTLSSMCDVAKVADLVLLMVDGSYGFEMETFEFLNISQVHGFPKMYGVVSHLDLLKSGKSLKKRKKFLRHRFWHEVAAGAKLICLSPMVRGVYRPTDVLNLHRLLICVEPKIQAWRNTHSCVVMDRMEDITDPDVVAAAPLHARSVAFYGYARGKPMKPGQLVHVPGLGDFPVEHLSYQEDPCQLDKFSADGKEGGNHRMRHLSLKQKKLYAPYCDVGGVSYDDDAIYIQEDGEKGAIERSGEGLQLLRELQHVRHPMDAAQTQLRVVQRRPVNFRDEDTMELEVDDVNMPSDAEDHDDDEDWSSADEADRNDVVVALGEDEADPSRRPGSPKLSDFGVSVGENAAEKGAMGESSDSGEDGGAALAPRLLNDLDAIRLNTIRYNWDDPATLRSLKDLCVTGNWEAGADGEDEEKDEEGSKGYDSNDDDFDMKARGEKPIRHSRGGGPTSSHGSGGEEETEGNESVDGDDEDDDIGLCSKSTKGGGNMAAPRRANALASIGYGTSGASGGGGSSNGRHYGLSTAASPGDTDADDPYAGFNILEDNNDEDADDEGGEVANHRSGDQEMDNLVSSFLSRNKTSNSSSGGGGGASPFSSSVTGALAGLQGDDGIAFFDEAHRYDRDETEGDAARRPRRSGRNVNAEAERLAAADAEAEAAVQHGASLTEEQERLLQKKMAKKNAFNSAYDTGDAEGGKNTTFSYYHKLNRQVEEKRERINEALDEVGDDVDKKIQLVGYFSGLYVRMVLKNIPVEFLTNFDPTVPLIAGGVNAGEDEFRIVQARIKRHRWYPKILKAQDPLLLSMGWRRFQTQPIFSTEDPNGRCRYLKYTPLHMHCLAAFYAPVAPPNTGFLAIPVRDPRVASFRIPCTGYTIGNDVSTSIVKKLKLTGTPAKIEKTTAFVKGMFSSDLEAAKFIGAKVKAVSGIRGIIKSVLKGKNGLVRATFEDKIFPSDIVFIRAWKSVEPPRYCSMQRNLVDPQWVGMRTMRQLRLDYNVPQPVNPDSEYREIKRRHRVAEEDEDPEKQKVLLSRNLKMQLPYDMKEDFIPISKSTALQERIKGATTVAPEPREQRRQALLDTFADRADAMTQKKDAAKKRARERAAKEMAKEQEVYLQGLKKAKKDTARIREFSTQHKSRK</sequence>
<feature type="compositionally biased region" description="Basic and acidic residues" evidence="11">
    <location>
        <begin position="1233"/>
        <end position="1242"/>
    </location>
</feature>
<comment type="similarity">
    <text evidence="10">Belongs to the TRAFAC class translation factor GTPase superfamily. Bms1-like GTPase family. BMS1 subfamily.</text>
</comment>
<dbReference type="InterPro" id="IPR007034">
    <property type="entry name" value="BMS1_TSR1_C"/>
</dbReference>
<dbReference type="GO" id="GO:0032040">
    <property type="term" value="C:small-subunit processome"/>
    <property type="evidence" value="ECO:0007669"/>
    <property type="project" value="UniProtKB-ARBA"/>
</dbReference>
<feature type="region of interest" description="Disordered" evidence="11">
    <location>
        <begin position="759"/>
        <end position="781"/>
    </location>
</feature>